<proteinExistence type="predicted"/>
<keyword evidence="2" id="KW-1185">Reference proteome</keyword>
<dbReference type="AlphaFoldDB" id="A0AAV7MU77"/>
<gene>
    <name evidence="1" type="ORF">NDU88_004205</name>
</gene>
<dbReference type="EMBL" id="JANPWB010000013">
    <property type="protein sequence ID" value="KAJ1106807.1"/>
    <property type="molecule type" value="Genomic_DNA"/>
</dbReference>
<accession>A0AAV7MU77</accession>
<comment type="caution">
    <text evidence="1">The sequence shown here is derived from an EMBL/GenBank/DDBJ whole genome shotgun (WGS) entry which is preliminary data.</text>
</comment>
<evidence type="ECO:0000313" key="1">
    <source>
        <dbReference type="EMBL" id="KAJ1106807.1"/>
    </source>
</evidence>
<name>A0AAV7MU77_PLEWA</name>
<reference evidence="1" key="1">
    <citation type="journal article" date="2022" name="bioRxiv">
        <title>Sequencing and chromosome-scale assembly of the giantPleurodeles waltlgenome.</title>
        <authorList>
            <person name="Brown T."/>
            <person name="Elewa A."/>
            <person name="Iarovenko S."/>
            <person name="Subramanian E."/>
            <person name="Araus A.J."/>
            <person name="Petzold A."/>
            <person name="Susuki M."/>
            <person name="Suzuki K.-i.T."/>
            <person name="Hayashi T."/>
            <person name="Toyoda A."/>
            <person name="Oliveira C."/>
            <person name="Osipova E."/>
            <person name="Leigh N.D."/>
            <person name="Simon A."/>
            <person name="Yun M.H."/>
        </authorList>
    </citation>
    <scope>NUCLEOTIDE SEQUENCE</scope>
    <source>
        <strain evidence="1">20211129_DDA</strain>
        <tissue evidence="1">Liver</tissue>
    </source>
</reference>
<protein>
    <submittedName>
        <fullName evidence="1">Uncharacterized protein</fullName>
    </submittedName>
</protein>
<sequence length="119" mass="13827">MTGQSAQFPQHLKKFIRCGRRYRRALGEAQLRKPIRRDRSITRWLRDFSLRLRRHQGSTNGRRRMNRLPPLLYELLQIGGVSHGLCAHITILLAAPDPIAHSPQHRHVPLRRITLDAAC</sequence>
<dbReference type="Proteomes" id="UP001066276">
    <property type="component" value="Chromosome 9"/>
</dbReference>
<evidence type="ECO:0000313" key="2">
    <source>
        <dbReference type="Proteomes" id="UP001066276"/>
    </source>
</evidence>
<organism evidence="1 2">
    <name type="scientific">Pleurodeles waltl</name>
    <name type="common">Iberian ribbed newt</name>
    <dbReference type="NCBI Taxonomy" id="8319"/>
    <lineage>
        <taxon>Eukaryota</taxon>
        <taxon>Metazoa</taxon>
        <taxon>Chordata</taxon>
        <taxon>Craniata</taxon>
        <taxon>Vertebrata</taxon>
        <taxon>Euteleostomi</taxon>
        <taxon>Amphibia</taxon>
        <taxon>Batrachia</taxon>
        <taxon>Caudata</taxon>
        <taxon>Salamandroidea</taxon>
        <taxon>Salamandridae</taxon>
        <taxon>Pleurodelinae</taxon>
        <taxon>Pleurodeles</taxon>
    </lineage>
</organism>